<reference evidence="2" key="2">
    <citation type="submission" date="2021-08" db="EMBL/GenBank/DDBJ databases">
        <authorList>
            <person name="Eriksson T."/>
        </authorList>
    </citation>
    <scope>NUCLEOTIDE SEQUENCE</scope>
    <source>
        <strain evidence="2">Stoneville</strain>
        <tissue evidence="2">Whole head</tissue>
    </source>
</reference>
<proteinExistence type="predicted"/>
<feature type="compositionally biased region" description="Polar residues" evidence="1">
    <location>
        <begin position="100"/>
        <end position="114"/>
    </location>
</feature>
<name>A0A8J6HR79_TENMO</name>
<gene>
    <name evidence="2" type="ORF">GEV33_003432</name>
</gene>
<reference evidence="2" key="1">
    <citation type="journal article" date="2020" name="J Insects Food Feed">
        <title>The yellow mealworm (Tenebrio molitor) genome: a resource for the emerging insects as food and feed industry.</title>
        <authorList>
            <person name="Eriksson T."/>
            <person name="Andere A."/>
            <person name="Kelstrup H."/>
            <person name="Emery V."/>
            <person name="Picard C."/>
        </authorList>
    </citation>
    <scope>NUCLEOTIDE SEQUENCE</scope>
    <source>
        <strain evidence="2">Stoneville</strain>
        <tissue evidence="2">Whole head</tissue>
    </source>
</reference>
<evidence type="ECO:0000256" key="1">
    <source>
        <dbReference type="SAM" id="MobiDB-lite"/>
    </source>
</evidence>
<comment type="caution">
    <text evidence="2">The sequence shown here is derived from an EMBL/GenBank/DDBJ whole genome shotgun (WGS) entry which is preliminary data.</text>
</comment>
<accession>A0A8J6HR79</accession>
<sequence>MHTSSAGYTVAISRLNVPYCATKKTKRKISTPYAGCVSLSPIFTRPDKLALSQQFNKEGLGNQPQVGVYSVNLYRVAPVADQQLSVGRSPSKLSRKPASRQVSGSRARRQQNLEQLALGGGRKRCHDGAADLDADQHITPDPSEPPEYELAQFERSRSSPAHHRS</sequence>
<feature type="compositionally biased region" description="Basic and acidic residues" evidence="1">
    <location>
        <begin position="126"/>
        <end position="138"/>
    </location>
</feature>
<protein>
    <submittedName>
        <fullName evidence="2">Uncharacterized protein</fullName>
    </submittedName>
</protein>
<feature type="region of interest" description="Disordered" evidence="1">
    <location>
        <begin position="84"/>
        <end position="165"/>
    </location>
</feature>
<evidence type="ECO:0000313" key="2">
    <source>
        <dbReference type="EMBL" id="KAH0819359.1"/>
    </source>
</evidence>
<evidence type="ECO:0000313" key="3">
    <source>
        <dbReference type="Proteomes" id="UP000719412"/>
    </source>
</evidence>
<dbReference type="AlphaFoldDB" id="A0A8J6HR79"/>
<keyword evidence="3" id="KW-1185">Reference proteome</keyword>
<dbReference type="EMBL" id="JABDTM020014748">
    <property type="protein sequence ID" value="KAH0819359.1"/>
    <property type="molecule type" value="Genomic_DNA"/>
</dbReference>
<organism evidence="2 3">
    <name type="scientific">Tenebrio molitor</name>
    <name type="common">Yellow mealworm beetle</name>
    <dbReference type="NCBI Taxonomy" id="7067"/>
    <lineage>
        <taxon>Eukaryota</taxon>
        <taxon>Metazoa</taxon>
        <taxon>Ecdysozoa</taxon>
        <taxon>Arthropoda</taxon>
        <taxon>Hexapoda</taxon>
        <taxon>Insecta</taxon>
        <taxon>Pterygota</taxon>
        <taxon>Neoptera</taxon>
        <taxon>Endopterygota</taxon>
        <taxon>Coleoptera</taxon>
        <taxon>Polyphaga</taxon>
        <taxon>Cucujiformia</taxon>
        <taxon>Tenebrionidae</taxon>
        <taxon>Tenebrio</taxon>
    </lineage>
</organism>
<dbReference type="Proteomes" id="UP000719412">
    <property type="component" value="Unassembled WGS sequence"/>
</dbReference>